<dbReference type="GO" id="GO:0005730">
    <property type="term" value="C:nucleolus"/>
    <property type="evidence" value="ECO:0000318"/>
    <property type="project" value="GO_Central"/>
</dbReference>
<dbReference type="Pfam" id="PF00271">
    <property type="entry name" value="Helicase_C"/>
    <property type="match status" value="1"/>
</dbReference>
<evidence type="ECO:0000313" key="14">
    <source>
        <dbReference type="Proteomes" id="UP000001357"/>
    </source>
</evidence>
<dbReference type="GO" id="GO:0006364">
    <property type="term" value="P:rRNA processing"/>
    <property type="evidence" value="ECO:0000318"/>
    <property type="project" value="GO_Central"/>
</dbReference>
<evidence type="ECO:0000256" key="7">
    <source>
        <dbReference type="ARBA" id="ARBA00022839"/>
    </source>
</evidence>
<evidence type="ECO:0000256" key="4">
    <source>
        <dbReference type="ARBA" id="ARBA00022741"/>
    </source>
</evidence>
<dbReference type="RefSeq" id="XP_001750248.1">
    <property type="nucleotide sequence ID" value="XM_001750196.1"/>
</dbReference>
<dbReference type="InterPro" id="IPR027417">
    <property type="entry name" value="P-loop_NTPase"/>
</dbReference>
<feature type="domain" description="Helicase ATP-binding" evidence="11">
    <location>
        <begin position="1"/>
        <end position="102"/>
    </location>
</feature>
<accession>A9VC27</accession>
<dbReference type="CDD" id="cd18787">
    <property type="entry name" value="SF2_C_DEAD"/>
    <property type="match status" value="1"/>
</dbReference>
<dbReference type="InterPro" id="IPR014001">
    <property type="entry name" value="Helicase_ATP-bd"/>
</dbReference>
<keyword evidence="9" id="KW-0694">RNA-binding</keyword>
<dbReference type="GO" id="GO:0003724">
    <property type="term" value="F:RNA helicase activity"/>
    <property type="evidence" value="ECO:0000318"/>
    <property type="project" value="GO_Central"/>
</dbReference>
<evidence type="ECO:0000256" key="5">
    <source>
        <dbReference type="ARBA" id="ARBA00022801"/>
    </source>
</evidence>
<evidence type="ECO:0000256" key="3">
    <source>
        <dbReference type="ARBA" id="ARBA00022722"/>
    </source>
</evidence>
<organism evidence="13 14">
    <name type="scientific">Monosiga brevicollis</name>
    <name type="common">Choanoflagellate</name>
    <dbReference type="NCBI Taxonomy" id="81824"/>
    <lineage>
        <taxon>Eukaryota</taxon>
        <taxon>Choanoflagellata</taxon>
        <taxon>Craspedida</taxon>
        <taxon>Salpingoecidae</taxon>
        <taxon>Monosiga</taxon>
    </lineage>
</organism>
<sequence length="413" mass="46580">MSAKDQLKQLAQGVEIIVGTPGRVEDFVKTGKLDLGRVRFFVMDEVDALLSQGHFNLLRDLYKRMPQEDPAGRRLQVVVCSATLHSPDVTKLAETIMYHPAWVDLKGMDSVPDTVHHAVVRIDPTRDTSRPSDARWWHQVPAYARTDDVHARDNIKPQRQSKEDLSEGVKRLKYKYLLAAIDQHQMDQAIIFCRTKLDCDNVERFLQTEGGGAKAMVNGYTCVCVHSDRRVPERRENLQKFKDGEARFLICTDVAARGIDVKGIPYVINFTMPDEKQNYVHRIGRVGRADRMGLAISFVATVPEKVWYHKCPARGKGCHNTRLVEQGGCTIWYDEPNLLSEVQAHIGVVIPELDESMAVPHHEYDGKVVYGEARDKNKQQYAGHAALLAPSVAELTSLEHSAQTSYLQLLTSL</sequence>
<evidence type="ECO:0000259" key="11">
    <source>
        <dbReference type="PROSITE" id="PS51192"/>
    </source>
</evidence>
<dbReference type="GO" id="GO:0003729">
    <property type="term" value="F:mRNA binding"/>
    <property type="evidence" value="ECO:0000318"/>
    <property type="project" value="GO_Central"/>
</dbReference>
<evidence type="ECO:0000313" key="13">
    <source>
        <dbReference type="EMBL" id="EDQ84907.1"/>
    </source>
</evidence>
<dbReference type="GO" id="GO:0005524">
    <property type="term" value="F:ATP binding"/>
    <property type="evidence" value="ECO:0007669"/>
    <property type="project" value="UniProtKB-KW"/>
</dbReference>
<dbReference type="AlphaFoldDB" id="A9VC27"/>
<keyword evidence="6" id="KW-0347">Helicase</keyword>
<dbReference type="PROSITE" id="PS51192">
    <property type="entry name" value="HELICASE_ATP_BIND_1"/>
    <property type="match status" value="1"/>
</dbReference>
<evidence type="ECO:0000256" key="2">
    <source>
        <dbReference type="ARBA" id="ARBA00012552"/>
    </source>
</evidence>
<keyword evidence="8" id="KW-0067">ATP-binding</keyword>
<keyword evidence="5" id="KW-0378">Hydrolase</keyword>
<dbReference type="Pfam" id="PF00270">
    <property type="entry name" value="DEAD"/>
    <property type="match status" value="1"/>
</dbReference>
<dbReference type="STRING" id="81824.A9VC27"/>
<dbReference type="eggNOG" id="KOG0349">
    <property type="taxonomic scope" value="Eukaryota"/>
</dbReference>
<dbReference type="KEGG" id="mbr:MONBRDRAFT_39079"/>
<feature type="domain" description="Helicase C-terminal" evidence="12">
    <location>
        <begin position="173"/>
        <end position="361"/>
    </location>
</feature>
<keyword evidence="14" id="KW-1185">Reference proteome</keyword>
<comment type="similarity">
    <text evidence="1">Belongs to the DEAD box helicase family. DDX1 subfamily.</text>
</comment>
<evidence type="ECO:0000256" key="1">
    <source>
        <dbReference type="ARBA" id="ARBA00008765"/>
    </source>
</evidence>
<dbReference type="Gene3D" id="3.40.50.300">
    <property type="entry name" value="P-loop containing nucleotide triphosphate hydrolases"/>
    <property type="match status" value="2"/>
</dbReference>
<gene>
    <name evidence="13" type="ORF">MONBRDRAFT_39079</name>
</gene>
<dbReference type="Proteomes" id="UP000001357">
    <property type="component" value="Unassembled WGS sequence"/>
</dbReference>
<evidence type="ECO:0000256" key="9">
    <source>
        <dbReference type="ARBA" id="ARBA00022884"/>
    </source>
</evidence>
<evidence type="ECO:0000256" key="10">
    <source>
        <dbReference type="ARBA" id="ARBA00047984"/>
    </source>
</evidence>
<dbReference type="InParanoid" id="A9VC27"/>
<dbReference type="InterPro" id="IPR001650">
    <property type="entry name" value="Helicase_C-like"/>
</dbReference>
<keyword evidence="3" id="KW-0540">Nuclease</keyword>
<dbReference type="SUPFAM" id="SSF52540">
    <property type="entry name" value="P-loop containing nucleoside triphosphate hydrolases"/>
    <property type="match status" value="1"/>
</dbReference>
<dbReference type="GO" id="GO:0004527">
    <property type="term" value="F:exonuclease activity"/>
    <property type="evidence" value="ECO:0007669"/>
    <property type="project" value="UniProtKB-KW"/>
</dbReference>
<dbReference type="FunFam" id="3.40.50.300:FF:000708">
    <property type="entry name" value="ATP-dependent RNA helicase DDX1"/>
    <property type="match status" value="1"/>
</dbReference>
<dbReference type="FunCoup" id="A9VC27">
    <property type="interactions" value="1338"/>
</dbReference>
<proteinExistence type="inferred from homology"/>
<evidence type="ECO:0000259" key="12">
    <source>
        <dbReference type="PROSITE" id="PS51194"/>
    </source>
</evidence>
<dbReference type="SMART" id="SM00490">
    <property type="entry name" value="HELICc"/>
    <property type="match status" value="1"/>
</dbReference>
<dbReference type="EMBL" id="CH991579">
    <property type="protein sequence ID" value="EDQ84907.1"/>
    <property type="molecule type" value="Genomic_DNA"/>
</dbReference>
<dbReference type="PROSITE" id="PS51194">
    <property type="entry name" value="HELICASE_CTER"/>
    <property type="match status" value="1"/>
</dbReference>
<dbReference type="PANTHER" id="PTHR47958">
    <property type="entry name" value="ATP-DEPENDENT RNA HELICASE DBP3"/>
    <property type="match status" value="1"/>
</dbReference>
<reference evidence="13 14" key="1">
    <citation type="journal article" date="2008" name="Nature">
        <title>The genome of the choanoflagellate Monosiga brevicollis and the origin of metazoans.</title>
        <authorList>
            <consortium name="JGI Sequencing"/>
            <person name="King N."/>
            <person name="Westbrook M.J."/>
            <person name="Young S.L."/>
            <person name="Kuo A."/>
            <person name="Abedin M."/>
            <person name="Chapman J."/>
            <person name="Fairclough S."/>
            <person name="Hellsten U."/>
            <person name="Isogai Y."/>
            <person name="Letunic I."/>
            <person name="Marr M."/>
            <person name="Pincus D."/>
            <person name="Putnam N."/>
            <person name="Rokas A."/>
            <person name="Wright K.J."/>
            <person name="Zuzow R."/>
            <person name="Dirks W."/>
            <person name="Good M."/>
            <person name="Goodstein D."/>
            <person name="Lemons D."/>
            <person name="Li W."/>
            <person name="Lyons J.B."/>
            <person name="Morris A."/>
            <person name="Nichols S."/>
            <person name="Richter D.J."/>
            <person name="Salamov A."/>
            <person name="Bork P."/>
            <person name="Lim W.A."/>
            <person name="Manning G."/>
            <person name="Miller W.T."/>
            <person name="McGinnis W."/>
            <person name="Shapiro H."/>
            <person name="Tjian R."/>
            <person name="Grigoriev I.V."/>
            <person name="Rokhsar D."/>
        </authorList>
    </citation>
    <scope>NUCLEOTIDE SEQUENCE [LARGE SCALE GENOMIC DNA]</scope>
    <source>
        <strain evidence="14">MX1 / ATCC 50154</strain>
    </source>
</reference>
<dbReference type="GeneID" id="5895550"/>
<evidence type="ECO:0000256" key="8">
    <source>
        <dbReference type="ARBA" id="ARBA00022840"/>
    </source>
</evidence>
<dbReference type="EC" id="3.6.4.13" evidence="2"/>
<keyword evidence="4" id="KW-0547">Nucleotide-binding</keyword>
<name>A9VC27_MONBE</name>
<dbReference type="InterPro" id="IPR011545">
    <property type="entry name" value="DEAD/DEAH_box_helicase_dom"/>
</dbReference>
<keyword evidence="7" id="KW-0269">Exonuclease</keyword>
<protein>
    <recommendedName>
        <fullName evidence="2">RNA helicase</fullName>
        <ecNumber evidence="2">3.6.4.13</ecNumber>
    </recommendedName>
</protein>
<evidence type="ECO:0000256" key="6">
    <source>
        <dbReference type="ARBA" id="ARBA00022806"/>
    </source>
</evidence>
<comment type="catalytic activity">
    <reaction evidence="10">
        <text>ATP + H2O = ADP + phosphate + H(+)</text>
        <dbReference type="Rhea" id="RHEA:13065"/>
        <dbReference type="ChEBI" id="CHEBI:15377"/>
        <dbReference type="ChEBI" id="CHEBI:15378"/>
        <dbReference type="ChEBI" id="CHEBI:30616"/>
        <dbReference type="ChEBI" id="CHEBI:43474"/>
        <dbReference type="ChEBI" id="CHEBI:456216"/>
        <dbReference type="EC" id="3.6.4.13"/>
    </reaction>
</comment>